<feature type="compositionally biased region" description="Basic and acidic residues" evidence="1">
    <location>
        <begin position="80"/>
        <end position="89"/>
    </location>
</feature>
<feature type="region of interest" description="Disordered" evidence="1">
    <location>
        <begin position="1"/>
        <end position="24"/>
    </location>
</feature>
<accession>A0A9P4S0I6</accession>
<dbReference type="EMBL" id="MU006214">
    <property type="protein sequence ID" value="KAF2834053.1"/>
    <property type="molecule type" value="Genomic_DNA"/>
</dbReference>
<dbReference type="AlphaFoldDB" id="A0A9P4S0I6"/>
<gene>
    <name evidence="2" type="ORF">M501DRAFT_1021130</name>
</gene>
<protein>
    <submittedName>
        <fullName evidence="2">Uncharacterized protein</fullName>
    </submittedName>
</protein>
<keyword evidence="3" id="KW-1185">Reference proteome</keyword>
<evidence type="ECO:0000256" key="1">
    <source>
        <dbReference type="SAM" id="MobiDB-lite"/>
    </source>
</evidence>
<reference evidence="2" key="1">
    <citation type="journal article" date="2020" name="Stud. Mycol.">
        <title>101 Dothideomycetes genomes: a test case for predicting lifestyles and emergence of pathogens.</title>
        <authorList>
            <person name="Haridas S."/>
            <person name="Albert R."/>
            <person name="Binder M."/>
            <person name="Bloem J."/>
            <person name="Labutti K."/>
            <person name="Salamov A."/>
            <person name="Andreopoulos B."/>
            <person name="Baker S."/>
            <person name="Barry K."/>
            <person name="Bills G."/>
            <person name="Bluhm B."/>
            <person name="Cannon C."/>
            <person name="Castanera R."/>
            <person name="Culley D."/>
            <person name="Daum C."/>
            <person name="Ezra D."/>
            <person name="Gonzalez J."/>
            <person name="Henrissat B."/>
            <person name="Kuo A."/>
            <person name="Liang C."/>
            <person name="Lipzen A."/>
            <person name="Lutzoni F."/>
            <person name="Magnuson J."/>
            <person name="Mondo S."/>
            <person name="Nolan M."/>
            <person name="Ohm R."/>
            <person name="Pangilinan J."/>
            <person name="Park H.-J."/>
            <person name="Ramirez L."/>
            <person name="Alfaro M."/>
            <person name="Sun H."/>
            <person name="Tritt A."/>
            <person name="Yoshinaga Y."/>
            <person name="Zwiers L.-H."/>
            <person name="Turgeon B."/>
            <person name="Goodwin S."/>
            <person name="Spatafora J."/>
            <person name="Crous P."/>
            <person name="Grigoriev I."/>
        </authorList>
    </citation>
    <scope>NUCLEOTIDE SEQUENCE</scope>
    <source>
        <strain evidence="2">CBS 101060</strain>
    </source>
</reference>
<comment type="caution">
    <text evidence="2">The sequence shown here is derived from an EMBL/GenBank/DDBJ whole genome shotgun (WGS) entry which is preliminary data.</text>
</comment>
<organism evidence="2 3">
    <name type="scientific">Patellaria atrata CBS 101060</name>
    <dbReference type="NCBI Taxonomy" id="1346257"/>
    <lineage>
        <taxon>Eukaryota</taxon>
        <taxon>Fungi</taxon>
        <taxon>Dikarya</taxon>
        <taxon>Ascomycota</taxon>
        <taxon>Pezizomycotina</taxon>
        <taxon>Dothideomycetes</taxon>
        <taxon>Dothideomycetes incertae sedis</taxon>
        <taxon>Patellariales</taxon>
        <taxon>Patellariaceae</taxon>
        <taxon>Patellaria</taxon>
    </lineage>
</organism>
<name>A0A9P4S0I6_9PEZI</name>
<proteinExistence type="predicted"/>
<evidence type="ECO:0000313" key="2">
    <source>
        <dbReference type="EMBL" id="KAF2834053.1"/>
    </source>
</evidence>
<dbReference type="Proteomes" id="UP000799429">
    <property type="component" value="Unassembled WGS sequence"/>
</dbReference>
<feature type="compositionally biased region" description="Polar residues" evidence="1">
    <location>
        <begin position="1"/>
        <end position="18"/>
    </location>
</feature>
<evidence type="ECO:0000313" key="3">
    <source>
        <dbReference type="Proteomes" id="UP000799429"/>
    </source>
</evidence>
<dbReference type="OrthoDB" id="274691at2759"/>
<sequence length="89" mass="9603">MPSTDNPPGTLPLKQTQGFHDDPAHPRVVQKYGCLVLEVQDYIDGINHPEWGREGKQIFGPGGEPAMMGGESGLRLQRPPGEKGGDLVV</sequence>
<feature type="region of interest" description="Disordered" evidence="1">
    <location>
        <begin position="60"/>
        <end position="89"/>
    </location>
</feature>